<evidence type="ECO:0000313" key="1">
    <source>
        <dbReference type="EMBL" id="MCZ0962599.1"/>
    </source>
</evidence>
<gene>
    <name evidence="1" type="ORF">OU682_13325</name>
</gene>
<proteinExistence type="predicted"/>
<keyword evidence="2" id="KW-1185">Reference proteome</keyword>
<reference evidence="1" key="1">
    <citation type="submission" date="2022-12" db="EMBL/GenBank/DDBJ databases">
        <title>Paracoccus sp. EF6 isolated from a lake water.</title>
        <authorList>
            <person name="Liu H."/>
        </authorList>
    </citation>
    <scope>NUCLEOTIDE SEQUENCE</scope>
    <source>
        <strain evidence="1">EF6</strain>
    </source>
</reference>
<dbReference type="EMBL" id="JAPTYD010000019">
    <property type="protein sequence ID" value="MCZ0962599.1"/>
    <property type="molecule type" value="Genomic_DNA"/>
</dbReference>
<comment type="caution">
    <text evidence="1">The sequence shown here is derived from an EMBL/GenBank/DDBJ whole genome shotgun (WGS) entry which is preliminary data.</text>
</comment>
<dbReference type="RefSeq" id="WP_268942638.1">
    <property type="nucleotide sequence ID" value="NZ_JAPTYD010000019.1"/>
</dbReference>
<name>A0ABT4J654_9RHOB</name>
<organism evidence="1 2">
    <name type="scientific">Paracoccus benzoatiresistens</name>
    <dbReference type="NCBI Taxonomy" id="2997341"/>
    <lineage>
        <taxon>Bacteria</taxon>
        <taxon>Pseudomonadati</taxon>
        <taxon>Pseudomonadota</taxon>
        <taxon>Alphaproteobacteria</taxon>
        <taxon>Rhodobacterales</taxon>
        <taxon>Paracoccaceae</taxon>
        <taxon>Paracoccus</taxon>
    </lineage>
</organism>
<evidence type="ECO:0000313" key="2">
    <source>
        <dbReference type="Proteomes" id="UP001149822"/>
    </source>
</evidence>
<protein>
    <recommendedName>
        <fullName evidence="3">Glyceraldehyde-3-phosphate dehydrogenase</fullName>
    </recommendedName>
</protein>
<sequence>MTNTIAIVLAVLILGLFVADQLWLQWQLPLMAARMVDGFIEYLSFWR</sequence>
<accession>A0ABT4J654</accession>
<dbReference type="Proteomes" id="UP001149822">
    <property type="component" value="Unassembled WGS sequence"/>
</dbReference>
<evidence type="ECO:0008006" key="3">
    <source>
        <dbReference type="Google" id="ProtNLM"/>
    </source>
</evidence>